<comment type="caution">
    <text evidence="8">The sequence shown here is derived from an EMBL/GenBank/DDBJ whole genome shotgun (WGS) entry which is preliminary data.</text>
</comment>
<feature type="transmembrane region" description="Helical" evidence="6">
    <location>
        <begin position="70"/>
        <end position="93"/>
    </location>
</feature>
<keyword evidence="4 6" id="KW-1133">Transmembrane helix</keyword>
<evidence type="ECO:0000256" key="6">
    <source>
        <dbReference type="SAM" id="Phobius"/>
    </source>
</evidence>
<feature type="transmembrane region" description="Helical" evidence="6">
    <location>
        <begin position="189"/>
        <end position="211"/>
    </location>
</feature>
<organism evidence="8 9">
    <name type="scientific">Candidatus Woykebacteria bacterium RIFCSPHIGHO2_02_FULL_43_16b</name>
    <dbReference type="NCBI Taxonomy" id="1802601"/>
    <lineage>
        <taxon>Bacteria</taxon>
        <taxon>Candidatus Woykeibacteriota</taxon>
    </lineage>
</organism>
<evidence type="ECO:0000256" key="3">
    <source>
        <dbReference type="ARBA" id="ARBA00022692"/>
    </source>
</evidence>
<feature type="transmembrane region" description="Helical" evidence="6">
    <location>
        <begin position="158"/>
        <end position="177"/>
    </location>
</feature>
<evidence type="ECO:0000313" key="8">
    <source>
        <dbReference type="EMBL" id="OGY29987.1"/>
    </source>
</evidence>
<dbReference type="Pfam" id="PF00892">
    <property type="entry name" value="EamA"/>
    <property type="match status" value="2"/>
</dbReference>
<feature type="domain" description="EamA" evidence="7">
    <location>
        <begin position="159"/>
        <end position="294"/>
    </location>
</feature>
<dbReference type="InterPro" id="IPR050638">
    <property type="entry name" value="AA-Vitamin_Transporters"/>
</dbReference>
<dbReference type="Proteomes" id="UP000177821">
    <property type="component" value="Unassembled WGS sequence"/>
</dbReference>
<dbReference type="PANTHER" id="PTHR32322:SF18">
    <property type="entry name" value="S-ADENOSYLMETHIONINE_S-ADENOSYLHOMOCYSTEINE TRANSPORTER"/>
    <property type="match status" value="1"/>
</dbReference>
<feature type="transmembrane region" description="Helical" evidence="6">
    <location>
        <begin position="280"/>
        <end position="298"/>
    </location>
</feature>
<keyword evidence="5 6" id="KW-0472">Membrane</keyword>
<feature type="transmembrane region" description="Helical" evidence="6">
    <location>
        <begin position="99"/>
        <end position="120"/>
    </location>
</feature>
<dbReference type="AlphaFoldDB" id="A0A1G1WS46"/>
<feature type="transmembrane region" description="Helical" evidence="6">
    <location>
        <begin position="38"/>
        <end position="58"/>
    </location>
</feature>
<feature type="transmembrane region" description="Helical" evidence="6">
    <location>
        <begin position="255"/>
        <end position="274"/>
    </location>
</feature>
<gene>
    <name evidence="8" type="ORF">A3J50_02800</name>
</gene>
<evidence type="ECO:0000256" key="4">
    <source>
        <dbReference type="ARBA" id="ARBA00022989"/>
    </source>
</evidence>
<dbReference type="InterPro" id="IPR000620">
    <property type="entry name" value="EamA_dom"/>
</dbReference>
<feature type="transmembrane region" description="Helical" evidence="6">
    <location>
        <begin position="223"/>
        <end position="243"/>
    </location>
</feature>
<dbReference type="PANTHER" id="PTHR32322">
    <property type="entry name" value="INNER MEMBRANE TRANSPORTER"/>
    <property type="match status" value="1"/>
</dbReference>
<feature type="transmembrane region" description="Helical" evidence="6">
    <location>
        <begin position="12"/>
        <end position="32"/>
    </location>
</feature>
<proteinExistence type="predicted"/>
<dbReference type="EMBL" id="MHCX01000010">
    <property type="protein sequence ID" value="OGY29987.1"/>
    <property type="molecule type" value="Genomic_DNA"/>
</dbReference>
<sequence>MPVYLTPERLGIIAITIAWIIWGAHPIAAKFGIETIPIYSLIFYRLFFATLIILPLTINQLRTIRFTPSLLKQLLIASLLGIVLNIIFFFIGLEHTQAIDAALIMATIPLITLLSARVFLKEKITPPEVIGALVGLMGTGLIFFKPFLEEDQHTAERFLGNIFIALAVVTWVAFTIYTKRIEKEINPSVITTSVIWIGMVMLFPLMIWDMYRYPNWIHDIKPISLYSMIYMTLGSTIGAYFLYEWGLKYVKAGLAGILSNISVVITLFLGSLVLGEKITTLTLAGAVLLVAGVIAAGLKGSRHITHQHHHRHKV</sequence>
<keyword evidence="3 6" id="KW-0812">Transmembrane</keyword>
<keyword evidence="2" id="KW-1003">Cell membrane</keyword>
<evidence type="ECO:0000259" key="7">
    <source>
        <dbReference type="Pfam" id="PF00892"/>
    </source>
</evidence>
<reference evidence="8 9" key="1">
    <citation type="journal article" date="2016" name="Nat. Commun.">
        <title>Thousands of microbial genomes shed light on interconnected biogeochemical processes in an aquifer system.</title>
        <authorList>
            <person name="Anantharaman K."/>
            <person name="Brown C.T."/>
            <person name="Hug L.A."/>
            <person name="Sharon I."/>
            <person name="Castelle C.J."/>
            <person name="Probst A.J."/>
            <person name="Thomas B.C."/>
            <person name="Singh A."/>
            <person name="Wilkins M.J."/>
            <person name="Karaoz U."/>
            <person name="Brodie E.L."/>
            <person name="Williams K.H."/>
            <person name="Hubbard S.S."/>
            <person name="Banfield J.F."/>
        </authorList>
    </citation>
    <scope>NUCLEOTIDE SEQUENCE [LARGE SCALE GENOMIC DNA]</scope>
</reference>
<evidence type="ECO:0000313" key="9">
    <source>
        <dbReference type="Proteomes" id="UP000177821"/>
    </source>
</evidence>
<comment type="subcellular location">
    <subcellularLocation>
        <location evidence="1">Cell membrane</location>
        <topology evidence="1">Multi-pass membrane protein</topology>
    </subcellularLocation>
</comment>
<evidence type="ECO:0000256" key="1">
    <source>
        <dbReference type="ARBA" id="ARBA00004651"/>
    </source>
</evidence>
<feature type="domain" description="EamA" evidence="7">
    <location>
        <begin position="10"/>
        <end position="143"/>
    </location>
</feature>
<accession>A0A1G1WS46</accession>
<dbReference type="SUPFAM" id="SSF103481">
    <property type="entry name" value="Multidrug resistance efflux transporter EmrE"/>
    <property type="match status" value="2"/>
</dbReference>
<evidence type="ECO:0000256" key="2">
    <source>
        <dbReference type="ARBA" id="ARBA00022475"/>
    </source>
</evidence>
<name>A0A1G1WS46_9BACT</name>
<evidence type="ECO:0000256" key="5">
    <source>
        <dbReference type="ARBA" id="ARBA00023136"/>
    </source>
</evidence>
<feature type="transmembrane region" description="Helical" evidence="6">
    <location>
        <begin position="129"/>
        <end position="146"/>
    </location>
</feature>
<dbReference type="GO" id="GO:0005886">
    <property type="term" value="C:plasma membrane"/>
    <property type="evidence" value="ECO:0007669"/>
    <property type="project" value="UniProtKB-SubCell"/>
</dbReference>
<dbReference type="InterPro" id="IPR037185">
    <property type="entry name" value="EmrE-like"/>
</dbReference>
<protein>
    <recommendedName>
        <fullName evidence="7">EamA domain-containing protein</fullName>
    </recommendedName>
</protein>